<feature type="region of interest" description="Disordered" evidence="1">
    <location>
        <begin position="1"/>
        <end position="29"/>
    </location>
</feature>
<dbReference type="Proteomes" id="UP001596406">
    <property type="component" value="Unassembled WGS sequence"/>
</dbReference>
<reference evidence="3 4" key="1">
    <citation type="journal article" date="2019" name="Int. J. Syst. Evol. Microbiol.">
        <title>The Global Catalogue of Microorganisms (GCM) 10K type strain sequencing project: providing services to taxonomists for standard genome sequencing and annotation.</title>
        <authorList>
            <consortium name="The Broad Institute Genomics Platform"/>
            <consortium name="The Broad Institute Genome Sequencing Center for Infectious Disease"/>
            <person name="Wu L."/>
            <person name="Ma J."/>
        </authorList>
    </citation>
    <scope>NUCLEOTIDE SEQUENCE [LARGE SCALE GENOMIC DNA]</scope>
    <source>
        <strain evidence="3 4">PSRA2</strain>
    </source>
</reference>
<dbReference type="InterPro" id="IPR040624">
    <property type="entry name" value="HalOD1"/>
</dbReference>
<dbReference type="Pfam" id="PF18545">
    <property type="entry name" value="HalOD1"/>
    <property type="match status" value="1"/>
</dbReference>
<feature type="domain" description="Halobacterial output" evidence="2">
    <location>
        <begin position="28"/>
        <end position="99"/>
    </location>
</feature>
<organism evidence="3 4">
    <name type="scientific">Halomarina ordinaria</name>
    <dbReference type="NCBI Taxonomy" id="3033939"/>
    <lineage>
        <taxon>Archaea</taxon>
        <taxon>Methanobacteriati</taxon>
        <taxon>Methanobacteriota</taxon>
        <taxon>Stenosarchaea group</taxon>
        <taxon>Halobacteria</taxon>
        <taxon>Halobacteriales</taxon>
        <taxon>Natronomonadaceae</taxon>
        <taxon>Halomarina</taxon>
    </lineage>
</organism>
<feature type="compositionally biased region" description="Basic and acidic residues" evidence="1">
    <location>
        <begin position="12"/>
        <end position="29"/>
    </location>
</feature>
<evidence type="ECO:0000259" key="2">
    <source>
        <dbReference type="Pfam" id="PF18545"/>
    </source>
</evidence>
<sequence>MTRPVDDTGAYRGDDPETNHYTRELPNDDPRSVGIVTAIADVAGCDPLALPELLYDVVDVDALDSIFPPDTVSPDGRPSLSFRFCGYAVTVYPEEVVILEPTSASNC</sequence>
<evidence type="ECO:0000313" key="4">
    <source>
        <dbReference type="Proteomes" id="UP001596406"/>
    </source>
</evidence>
<evidence type="ECO:0000313" key="3">
    <source>
        <dbReference type="EMBL" id="MFC6835995.1"/>
    </source>
</evidence>
<dbReference type="EMBL" id="JBHSXM010000001">
    <property type="protein sequence ID" value="MFC6835995.1"/>
    <property type="molecule type" value="Genomic_DNA"/>
</dbReference>
<name>A0ABD5U622_9EURY</name>
<keyword evidence="4" id="KW-1185">Reference proteome</keyword>
<proteinExistence type="predicted"/>
<comment type="caution">
    <text evidence="3">The sequence shown here is derived from an EMBL/GenBank/DDBJ whole genome shotgun (WGS) entry which is preliminary data.</text>
</comment>
<gene>
    <name evidence="3" type="ORF">ACFQHK_05680</name>
</gene>
<evidence type="ECO:0000256" key="1">
    <source>
        <dbReference type="SAM" id="MobiDB-lite"/>
    </source>
</evidence>
<dbReference type="AlphaFoldDB" id="A0ABD5U622"/>
<protein>
    <submittedName>
        <fullName evidence="3">HalOD1 output domain-containing protein</fullName>
    </submittedName>
</protein>
<accession>A0ABD5U622</accession>
<dbReference type="RefSeq" id="WP_304447689.1">
    <property type="nucleotide sequence ID" value="NZ_JARRAH010000001.1"/>
</dbReference>